<evidence type="ECO:0000256" key="5">
    <source>
        <dbReference type="SAM" id="Phobius"/>
    </source>
</evidence>
<sequence>MGKINGCLRCLFIFFNVVFAIIGGLLIFGAVKSTAYSSQMSMVGGPSLGWGWLFAIGVLGISCLGIYAGSSEKELALKIFGGFMVVGMIIMMIFGIITVVTRNKVKDALQNSEIIKPFLADEQMRALLDTLQKSVKCCGVASVSDWGDQIPQSCECSSQSGSGSGYGGYGGFGEYGGFGGYGGYGGYGCKPKPAVGFVKWMIWFRNIAGPDQIYEKSCGEFIFMSVNFMLKILMGFFFGFAVTALMGLLVTILMYHQVKRHDSAGGASMAMKSY</sequence>
<evidence type="ECO:0000256" key="3">
    <source>
        <dbReference type="ARBA" id="ARBA00022989"/>
    </source>
</evidence>
<feature type="transmembrane region" description="Helical" evidence="5">
    <location>
        <begin position="50"/>
        <end position="68"/>
    </location>
</feature>
<dbReference type="Pfam" id="PF00335">
    <property type="entry name" value="Tetraspanin"/>
    <property type="match status" value="1"/>
</dbReference>
<evidence type="ECO:0000313" key="7">
    <source>
        <dbReference type="RefSeq" id="XP_029283858.1"/>
    </source>
</evidence>
<evidence type="ECO:0000256" key="4">
    <source>
        <dbReference type="ARBA" id="ARBA00023136"/>
    </source>
</evidence>
<accession>A0A6J2PCM3</accession>
<feature type="transmembrane region" description="Helical" evidence="5">
    <location>
        <begin position="75"/>
        <end position="100"/>
    </location>
</feature>
<dbReference type="AlphaFoldDB" id="A0A6J2PCM3"/>
<dbReference type="InParanoid" id="A0A6J2PCM3"/>
<dbReference type="GeneID" id="115005993"/>
<evidence type="ECO:0000256" key="1">
    <source>
        <dbReference type="ARBA" id="ARBA00004141"/>
    </source>
</evidence>
<name>A0A6J2PCM3_COTGO</name>
<proteinExistence type="predicted"/>
<keyword evidence="3 5" id="KW-1133">Transmembrane helix</keyword>
<feature type="transmembrane region" description="Helical" evidence="5">
    <location>
        <begin position="7"/>
        <end position="30"/>
    </location>
</feature>
<protein>
    <submittedName>
        <fullName evidence="7">Tetraspanin-8-like</fullName>
    </submittedName>
</protein>
<dbReference type="PANTHER" id="PTHR19282:SF456">
    <property type="entry name" value="CD63 MOLECULE"/>
    <property type="match status" value="1"/>
</dbReference>
<gene>
    <name evidence="7" type="primary">LOC115005993</name>
</gene>
<keyword evidence="6" id="KW-1185">Reference proteome</keyword>
<keyword evidence="4 5" id="KW-0472">Membrane</keyword>
<dbReference type="RefSeq" id="XP_029283858.1">
    <property type="nucleotide sequence ID" value="XM_029427998.1"/>
</dbReference>
<evidence type="ECO:0000313" key="6">
    <source>
        <dbReference type="Proteomes" id="UP000504630"/>
    </source>
</evidence>
<dbReference type="OrthoDB" id="6134317at2759"/>
<dbReference type="GO" id="GO:1900746">
    <property type="term" value="P:regulation of vascular endothelial growth factor signaling pathway"/>
    <property type="evidence" value="ECO:0007669"/>
    <property type="project" value="TreeGrafter"/>
</dbReference>
<evidence type="ECO:0000256" key="2">
    <source>
        <dbReference type="ARBA" id="ARBA00022692"/>
    </source>
</evidence>
<reference evidence="7" key="1">
    <citation type="submission" date="2025-08" db="UniProtKB">
        <authorList>
            <consortium name="RefSeq"/>
        </authorList>
    </citation>
    <scope>IDENTIFICATION</scope>
</reference>
<dbReference type="PRINTS" id="PR00259">
    <property type="entry name" value="TMFOUR"/>
</dbReference>
<dbReference type="PANTHER" id="PTHR19282">
    <property type="entry name" value="TETRASPANIN"/>
    <property type="match status" value="1"/>
</dbReference>
<dbReference type="SUPFAM" id="SSF48652">
    <property type="entry name" value="Tetraspanin"/>
    <property type="match status" value="1"/>
</dbReference>
<dbReference type="InterPro" id="IPR018499">
    <property type="entry name" value="Tetraspanin/Peripherin"/>
</dbReference>
<dbReference type="InterPro" id="IPR008952">
    <property type="entry name" value="Tetraspanin_EC2_sf"/>
</dbReference>
<feature type="transmembrane region" description="Helical" evidence="5">
    <location>
        <begin position="232"/>
        <end position="255"/>
    </location>
</feature>
<dbReference type="GO" id="GO:0005886">
    <property type="term" value="C:plasma membrane"/>
    <property type="evidence" value="ECO:0007669"/>
    <property type="project" value="TreeGrafter"/>
</dbReference>
<dbReference type="Gene3D" id="1.10.1450.10">
    <property type="entry name" value="Tetraspanin"/>
    <property type="match status" value="1"/>
</dbReference>
<organism evidence="6 7">
    <name type="scientific">Cottoperca gobio</name>
    <name type="common">Frogmouth</name>
    <name type="synonym">Aphritis gobio</name>
    <dbReference type="NCBI Taxonomy" id="56716"/>
    <lineage>
        <taxon>Eukaryota</taxon>
        <taxon>Metazoa</taxon>
        <taxon>Chordata</taxon>
        <taxon>Craniata</taxon>
        <taxon>Vertebrata</taxon>
        <taxon>Euteleostomi</taxon>
        <taxon>Actinopterygii</taxon>
        <taxon>Neopterygii</taxon>
        <taxon>Teleostei</taxon>
        <taxon>Neoteleostei</taxon>
        <taxon>Acanthomorphata</taxon>
        <taxon>Eupercaria</taxon>
        <taxon>Perciformes</taxon>
        <taxon>Notothenioidei</taxon>
        <taxon>Bovichtidae</taxon>
        <taxon>Cottoperca</taxon>
    </lineage>
</organism>
<dbReference type="KEGG" id="cgob:115005993"/>
<keyword evidence="2 5" id="KW-0812">Transmembrane</keyword>
<dbReference type="Proteomes" id="UP000504630">
    <property type="component" value="Unplaced"/>
</dbReference>
<comment type="subcellular location">
    <subcellularLocation>
        <location evidence="1">Membrane</location>
        <topology evidence="1">Multi-pass membrane protein</topology>
    </subcellularLocation>
</comment>